<keyword evidence="3" id="KW-1185">Reference proteome</keyword>
<dbReference type="Gene3D" id="3.90.1150.200">
    <property type="match status" value="1"/>
</dbReference>
<accession>A0ABT8MWY9</accession>
<organism evidence="2 3">
    <name type="scientific">Planococcus shixiaomingii</name>
    <dbReference type="NCBI Taxonomy" id="3058393"/>
    <lineage>
        <taxon>Bacteria</taxon>
        <taxon>Bacillati</taxon>
        <taxon>Bacillota</taxon>
        <taxon>Bacilli</taxon>
        <taxon>Bacillales</taxon>
        <taxon>Caryophanaceae</taxon>
        <taxon>Planococcus</taxon>
    </lineage>
</organism>
<evidence type="ECO:0000313" key="3">
    <source>
        <dbReference type="Proteomes" id="UP001172055"/>
    </source>
</evidence>
<evidence type="ECO:0000259" key="1">
    <source>
        <dbReference type="Pfam" id="PF08818"/>
    </source>
</evidence>
<gene>
    <name evidence="2" type="ORF">QWY14_00125</name>
</gene>
<protein>
    <submittedName>
        <fullName evidence="2">DUF1801 domain-containing protein</fullName>
    </submittedName>
</protein>
<dbReference type="EMBL" id="JAUJWV010000001">
    <property type="protein sequence ID" value="MDN7240167.1"/>
    <property type="molecule type" value="Genomic_DNA"/>
</dbReference>
<feature type="domain" description="YdhG-like" evidence="1">
    <location>
        <begin position="22"/>
        <end position="113"/>
    </location>
</feature>
<proteinExistence type="predicted"/>
<dbReference type="Proteomes" id="UP001172055">
    <property type="component" value="Unassembled WGS sequence"/>
</dbReference>
<dbReference type="InterPro" id="IPR014922">
    <property type="entry name" value="YdhG-like"/>
</dbReference>
<sequence>MKDQPSFQSIDDYILQFSPEVQKTLSTLRNIIKEEAPDAVEAIKYAMPTFVLHGNLVHFAAFKNHIGFYPTPSGIDFSKDSLTSYKVAKGTVQFPLDEPLPYDLIREIVQFRVAENKKKAKKNGNS</sequence>
<reference evidence="2 3" key="1">
    <citation type="submission" date="2023-06" db="EMBL/GenBank/DDBJ databases">
        <title>Novel species in genus Planococcus.</title>
        <authorList>
            <person name="Ning S."/>
        </authorList>
    </citation>
    <scope>NUCLEOTIDE SEQUENCE [LARGE SCALE GENOMIC DNA]</scope>
    <source>
        <strain evidence="2 3">N028</strain>
    </source>
</reference>
<name>A0ABT8MWY9_9BACL</name>
<dbReference type="SUPFAM" id="SSF159888">
    <property type="entry name" value="YdhG-like"/>
    <property type="match status" value="1"/>
</dbReference>
<dbReference type="Pfam" id="PF08818">
    <property type="entry name" value="DUF1801"/>
    <property type="match status" value="1"/>
</dbReference>
<evidence type="ECO:0000313" key="2">
    <source>
        <dbReference type="EMBL" id="MDN7240167.1"/>
    </source>
</evidence>
<dbReference type="RefSeq" id="WP_301722257.1">
    <property type="nucleotide sequence ID" value="NZ_JAUJWV010000001.1"/>
</dbReference>
<comment type="caution">
    <text evidence="2">The sequence shown here is derived from an EMBL/GenBank/DDBJ whole genome shotgun (WGS) entry which is preliminary data.</text>
</comment>